<proteinExistence type="predicted"/>
<dbReference type="InterPro" id="IPR000719">
    <property type="entry name" value="Prot_kinase_dom"/>
</dbReference>
<dbReference type="AlphaFoldDB" id="A0A6A4H7H5"/>
<feature type="region of interest" description="Disordered" evidence="1">
    <location>
        <begin position="203"/>
        <end position="228"/>
    </location>
</feature>
<dbReference type="PANTHER" id="PTHR24347">
    <property type="entry name" value="SERINE/THREONINE-PROTEIN KINASE"/>
    <property type="match status" value="1"/>
</dbReference>
<gene>
    <name evidence="3" type="ORF">BT96DRAFT_943336</name>
</gene>
<feature type="domain" description="Protein kinase" evidence="2">
    <location>
        <begin position="202"/>
        <end position="527"/>
    </location>
</feature>
<dbReference type="GO" id="GO:0004672">
    <property type="term" value="F:protein kinase activity"/>
    <property type="evidence" value="ECO:0007669"/>
    <property type="project" value="InterPro"/>
</dbReference>
<keyword evidence="4" id="KW-1185">Reference proteome</keyword>
<dbReference type="PROSITE" id="PS50011">
    <property type="entry name" value="PROTEIN_KINASE_DOM"/>
    <property type="match status" value="1"/>
</dbReference>
<organism evidence="3 4">
    <name type="scientific">Gymnopus androsaceus JB14</name>
    <dbReference type="NCBI Taxonomy" id="1447944"/>
    <lineage>
        <taxon>Eukaryota</taxon>
        <taxon>Fungi</taxon>
        <taxon>Dikarya</taxon>
        <taxon>Basidiomycota</taxon>
        <taxon>Agaricomycotina</taxon>
        <taxon>Agaricomycetes</taxon>
        <taxon>Agaricomycetidae</taxon>
        <taxon>Agaricales</taxon>
        <taxon>Marasmiineae</taxon>
        <taxon>Omphalotaceae</taxon>
        <taxon>Gymnopus</taxon>
    </lineage>
</organism>
<dbReference type="SUPFAM" id="SSF56112">
    <property type="entry name" value="Protein kinase-like (PK-like)"/>
    <property type="match status" value="1"/>
</dbReference>
<reference evidence="3" key="1">
    <citation type="journal article" date="2019" name="Environ. Microbiol.">
        <title>Fungal ecological strategies reflected in gene transcription - a case study of two litter decomposers.</title>
        <authorList>
            <person name="Barbi F."/>
            <person name="Kohler A."/>
            <person name="Barry K."/>
            <person name="Baskaran P."/>
            <person name="Daum C."/>
            <person name="Fauchery L."/>
            <person name="Ihrmark K."/>
            <person name="Kuo A."/>
            <person name="LaButti K."/>
            <person name="Lipzen A."/>
            <person name="Morin E."/>
            <person name="Grigoriev I.V."/>
            <person name="Henrissat B."/>
            <person name="Lindahl B."/>
            <person name="Martin F."/>
        </authorList>
    </citation>
    <scope>NUCLEOTIDE SEQUENCE</scope>
    <source>
        <strain evidence="3">JB14</strain>
    </source>
</reference>
<protein>
    <recommendedName>
        <fullName evidence="2">Protein kinase domain-containing protein</fullName>
    </recommendedName>
</protein>
<accession>A0A6A4H7H5</accession>
<dbReference type="OrthoDB" id="4062651at2759"/>
<dbReference type="Proteomes" id="UP000799118">
    <property type="component" value="Unassembled WGS sequence"/>
</dbReference>
<dbReference type="Pfam" id="PF00069">
    <property type="entry name" value="Pkinase"/>
    <property type="match status" value="1"/>
</dbReference>
<evidence type="ECO:0000313" key="4">
    <source>
        <dbReference type="Proteomes" id="UP000799118"/>
    </source>
</evidence>
<sequence length="527" mass="59189">MSDAKQRPGNLNNGAIVNPQAGCIFMWAKYEPSDLDMSILQYLTKLNDPRMPVPVAESFAAAVLILQPNTNFTPFNMKSTYQLCHFTTTLEIVLQFGAVMFVLKEQHSSFLNCENASKTRLNLLHPTWHAHVECKHLTHFVPIAIGMTRYYTSTMLSANGITEWRKGELLNFVCSGLRKFHKPKAKPDLDSLVVGLSLHSSESTPDASASGHSSSTQPTPNASLCAPSSASQFHDFSVKTIPDDATPTQSWPNNMGILSFEKLPNPKLLPNIKQHHRILYYICPRSDTSIIDYVEFVMFVELDSTKRTDEWQVMAQAAFYVCAANITLGIHTTCVPVFFMYSYPLRYPSPDYGPLENPHLRAHYHLRLVNAADPHYRQFTNQPSACPSGQEAMPFDTPIMPTVLSESVHSPLKRKVSGNHEEAYVSVMLHNSAHMDIKPDNLVLNIRHHQRTLKIIDFHLSIINANCKVLFGRHGTEGYMAPKVQAQTSYYPMLVDRYSCGVCILEVLQSQNSLSPEKRPPLSPLCL</sequence>
<dbReference type="Gene3D" id="1.10.510.10">
    <property type="entry name" value="Transferase(Phosphotransferase) domain 1"/>
    <property type="match status" value="1"/>
</dbReference>
<dbReference type="InterPro" id="IPR011009">
    <property type="entry name" value="Kinase-like_dom_sf"/>
</dbReference>
<name>A0A6A4H7H5_9AGAR</name>
<dbReference type="GO" id="GO:0005524">
    <property type="term" value="F:ATP binding"/>
    <property type="evidence" value="ECO:0007669"/>
    <property type="project" value="InterPro"/>
</dbReference>
<evidence type="ECO:0000256" key="1">
    <source>
        <dbReference type="SAM" id="MobiDB-lite"/>
    </source>
</evidence>
<evidence type="ECO:0000259" key="2">
    <source>
        <dbReference type="PROSITE" id="PS50011"/>
    </source>
</evidence>
<dbReference type="EMBL" id="ML769555">
    <property type="protein sequence ID" value="KAE9394169.1"/>
    <property type="molecule type" value="Genomic_DNA"/>
</dbReference>
<evidence type="ECO:0000313" key="3">
    <source>
        <dbReference type="EMBL" id="KAE9394169.1"/>
    </source>
</evidence>